<reference evidence="2 3" key="1">
    <citation type="submission" date="2023-11" db="EMBL/GenBank/DDBJ databases">
        <title>Bacillus jintuensis, isolated from a mudflat on the Beibu Gulf coast.</title>
        <authorList>
            <person name="Li M."/>
        </authorList>
    </citation>
    <scope>NUCLEOTIDE SEQUENCE [LARGE SCALE GENOMIC DNA]</scope>
    <source>
        <strain evidence="2 3">31A1R</strain>
    </source>
</reference>
<dbReference type="InterPro" id="IPR035903">
    <property type="entry name" value="HesB-like_dom_sf"/>
</dbReference>
<accession>A0ABU5IWD8</accession>
<evidence type="ECO:0000259" key="1">
    <source>
        <dbReference type="Pfam" id="PF01521"/>
    </source>
</evidence>
<proteinExistence type="predicted"/>
<dbReference type="EMBL" id="JAXOFX010000003">
    <property type="protein sequence ID" value="MDZ5471450.1"/>
    <property type="molecule type" value="Genomic_DNA"/>
</dbReference>
<keyword evidence="3" id="KW-1185">Reference proteome</keyword>
<dbReference type="Proteomes" id="UP001290455">
    <property type="component" value="Unassembled WGS sequence"/>
</dbReference>
<dbReference type="InterPro" id="IPR000361">
    <property type="entry name" value="ATAP_core_dom"/>
</dbReference>
<dbReference type="RefSeq" id="WP_322445743.1">
    <property type="nucleotide sequence ID" value="NZ_JAXOFX010000003.1"/>
</dbReference>
<protein>
    <submittedName>
        <fullName evidence="2">Iron-sulfur cluster biosynthesis family protein</fullName>
    </submittedName>
</protein>
<sequence length="104" mass="12144">MEIVIKPAALEQLKRVEFQEDEGLRIEAIFVGSCSLYAEHDLRIDKKGEEDELFIVEEIPVLISKESQKHLSDKIILDFNPTLGYKISSNEEVYRYNLQLKKFK</sequence>
<dbReference type="Gene3D" id="2.60.300.12">
    <property type="entry name" value="HesB-like domain"/>
    <property type="match status" value="1"/>
</dbReference>
<comment type="caution">
    <text evidence="2">The sequence shown here is derived from an EMBL/GenBank/DDBJ whole genome shotgun (WGS) entry which is preliminary data.</text>
</comment>
<dbReference type="SUPFAM" id="SSF89360">
    <property type="entry name" value="HesB-like domain"/>
    <property type="match status" value="1"/>
</dbReference>
<feature type="domain" description="Core" evidence="1">
    <location>
        <begin position="1"/>
        <end position="101"/>
    </location>
</feature>
<organism evidence="2 3">
    <name type="scientific">Robertmurraya mangrovi</name>
    <dbReference type="NCBI Taxonomy" id="3098077"/>
    <lineage>
        <taxon>Bacteria</taxon>
        <taxon>Bacillati</taxon>
        <taxon>Bacillota</taxon>
        <taxon>Bacilli</taxon>
        <taxon>Bacillales</taxon>
        <taxon>Bacillaceae</taxon>
        <taxon>Robertmurraya</taxon>
    </lineage>
</organism>
<evidence type="ECO:0000313" key="2">
    <source>
        <dbReference type="EMBL" id="MDZ5471450.1"/>
    </source>
</evidence>
<evidence type="ECO:0000313" key="3">
    <source>
        <dbReference type="Proteomes" id="UP001290455"/>
    </source>
</evidence>
<gene>
    <name evidence="2" type="ORF">SM124_06785</name>
</gene>
<dbReference type="Pfam" id="PF01521">
    <property type="entry name" value="Fe-S_biosyn"/>
    <property type="match status" value="1"/>
</dbReference>
<name>A0ABU5IWD8_9BACI</name>